<proteinExistence type="predicted"/>
<protein>
    <submittedName>
        <fullName evidence="1">Uncharacterized protein</fullName>
    </submittedName>
</protein>
<gene>
    <name evidence="1" type="ORF">WJX72_012406</name>
</gene>
<dbReference type="AlphaFoldDB" id="A0AAW1PBW2"/>
<evidence type="ECO:0000313" key="2">
    <source>
        <dbReference type="Proteomes" id="UP001489004"/>
    </source>
</evidence>
<evidence type="ECO:0000313" key="1">
    <source>
        <dbReference type="EMBL" id="KAK9806387.1"/>
    </source>
</evidence>
<accession>A0AAW1PBW2</accession>
<sequence length="106" mass="11702">MCYASSEVEEAFGGRVIHSPALDYVTYKDTGARLTLSAWTPGETIHVSVRKTEGNCQTTPLGKKAMREAPSVWERVGGRPLHRFVHKLHSILRLHSHGSYAGMPSV</sequence>
<dbReference type="Proteomes" id="UP001489004">
    <property type="component" value="Unassembled WGS sequence"/>
</dbReference>
<organism evidence="1 2">
    <name type="scientific">[Myrmecia] bisecta</name>
    <dbReference type="NCBI Taxonomy" id="41462"/>
    <lineage>
        <taxon>Eukaryota</taxon>
        <taxon>Viridiplantae</taxon>
        <taxon>Chlorophyta</taxon>
        <taxon>core chlorophytes</taxon>
        <taxon>Trebouxiophyceae</taxon>
        <taxon>Trebouxiales</taxon>
        <taxon>Trebouxiaceae</taxon>
        <taxon>Myrmecia</taxon>
    </lineage>
</organism>
<comment type="caution">
    <text evidence="1">The sequence shown here is derived from an EMBL/GenBank/DDBJ whole genome shotgun (WGS) entry which is preliminary data.</text>
</comment>
<keyword evidence="2" id="KW-1185">Reference proteome</keyword>
<reference evidence="1 2" key="1">
    <citation type="journal article" date="2024" name="Nat. Commun.">
        <title>Phylogenomics reveals the evolutionary origins of lichenization in chlorophyte algae.</title>
        <authorList>
            <person name="Puginier C."/>
            <person name="Libourel C."/>
            <person name="Otte J."/>
            <person name="Skaloud P."/>
            <person name="Haon M."/>
            <person name="Grisel S."/>
            <person name="Petersen M."/>
            <person name="Berrin J.G."/>
            <person name="Delaux P.M."/>
            <person name="Dal Grande F."/>
            <person name="Keller J."/>
        </authorList>
    </citation>
    <scope>NUCLEOTIDE SEQUENCE [LARGE SCALE GENOMIC DNA]</scope>
    <source>
        <strain evidence="1 2">SAG 2043</strain>
    </source>
</reference>
<dbReference type="EMBL" id="JALJOR010000014">
    <property type="protein sequence ID" value="KAK9806387.1"/>
    <property type="molecule type" value="Genomic_DNA"/>
</dbReference>
<name>A0AAW1PBW2_9CHLO</name>